<dbReference type="SUPFAM" id="SSF56300">
    <property type="entry name" value="Metallo-dependent phosphatases"/>
    <property type="match status" value="1"/>
</dbReference>
<dbReference type="PANTHER" id="PTHR31302">
    <property type="entry name" value="TRANSMEMBRANE PROTEIN WITH METALLOPHOSPHOESTERASE DOMAIN-RELATED"/>
    <property type="match status" value="1"/>
</dbReference>
<dbReference type="InterPro" id="IPR051158">
    <property type="entry name" value="Metallophosphoesterase_sf"/>
</dbReference>
<dbReference type="PANTHER" id="PTHR31302:SF0">
    <property type="entry name" value="TRANSMEMBRANE PROTEIN WITH METALLOPHOSPHOESTERASE DOMAIN"/>
    <property type="match status" value="1"/>
</dbReference>
<accession>A0A1I0DTJ1</accession>
<proteinExistence type="predicted"/>
<dbReference type="EMBL" id="FOIL01000014">
    <property type="protein sequence ID" value="SET35774.1"/>
    <property type="molecule type" value="Genomic_DNA"/>
</dbReference>
<dbReference type="AlphaFoldDB" id="A0A1I0DTJ1"/>
<dbReference type="Pfam" id="PF00149">
    <property type="entry name" value="Metallophos"/>
    <property type="match status" value="1"/>
</dbReference>
<dbReference type="InterPro" id="IPR029052">
    <property type="entry name" value="Metallo-depent_PP-like"/>
</dbReference>
<dbReference type="STRING" id="1526.SAMN02910262_02370"/>
<reference evidence="2 3" key="1">
    <citation type="submission" date="2016-10" db="EMBL/GenBank/DDBJ databases">
        <authorList>
            <person name="de Groot N.N."/>
        </authorList>
    </citation>
    <scope>NUCLEOTIDE SEQUENCE [LARGE SCALE GENOMIC DNA]</scope>
    <source>
        <strain evidence="2 3">KH1P1</strain>
    </source>
</reference>
<sequence>MHVWVLILGAVFLGLTGGTVYLSCAVGRFGLLRQLCGDRTWLRRIMGFCVVLLGFCLAARMTSVINAIIIFLHTLAFFLIFGLIMRILKKITGRGSRIFWQGWLAVLATVLTLAWGYYSCMHVMKKEYRLTTGKEIGSLRAAFFADSHIGATFDGDGFARELEKIEAEKPDILLIGGDFVDDWSKREDFVRACEALGQTNFPYGVWYVFGNHDAGNMADRDFSAEDLRSVMAENGIHVMEDTCELIDGRFYVAGRKDKSDRSRKEIGNLLNGLDPSKYILVLDHQPHDYAAEADSAADLVLSGHTHGGQFFPFGYVGKLLNTYDRAYGYERRNNTDFIVSSGIADWALLFKTGTRSEYVIVDIRSGHPGEEAGN</sequence>
<gene>
    <name evidence="2" type="ORF">SAMN04487771_101436</name>
</gene>
<evidence type="ECO:0000313" key="2">
    <source>
        <dbReference type="EMBL" id="SET35774.1"/>
    </source>
</evidence>
<dbReference type="Proteomes" id="UP000199820">
    <property type="component" value="Unassembled WGS sequence"/>
</dbReference>
<dbReference type="InterPro" id="IPR004843">
    <property type="entry name" value="Calcineurin-like_PHP"/>
</dbReference>
<dbReference type="GO" id="GO:0016787">
    <property type="term" value="F:hydrolase activity"/>
    <property type="evidence" value="ECO:0007669"/>
    <property type="project" value="InterPro"/>
</dbReference>
<dbReference type="OrthoDB" id="9780884at2"/>
<organism evidence="2 3">
    <name type="scientific">[Clostridium] aminophilum</name>
    <dbReference type="NCBI Taxonomy" id="1526"/>
    <lineage>
        <taxon>Bacteria</taxon>
        <taxon>Bacillati</taxon>
        <taxon>Bacillota</taxon>
        <taxon>Clostridia</taxon>
        <taxon>Lachnospirales</taxon>
        <taxon>Lachnospiraceae</taxon>
    </lineage>
</organism>
<feature type="domain" description="Calcineurin-like phosphoesterase" evidence="1">
    <location>
        <begin position="140"/>
        <end position="307"/>
    </location>
</feature>
<protein>
    <recommendedName>
        <fullName evidence="1">Calcineurin-like phosphoesterase domain-containing protein</fullName>
    </recommendedName>
</protein>
<keyword evidence="3" id="KW-1185">Reference proteome</keyword>
<dbReference type="RefSeq" id="WP_074649206.1">
    <property type="nucleotide sequence ID" value="NZ_FOIL01000014.1"/>
</dbReference>
<evidence type="ECO:0000259" key="1">
    <source>
        <dbReference type="Pfam" id="PF00149"/>
    </source>
</evidence>
<name>A0A1I0DTJ1_9FIRM</name>
<evidence type="ECO:0000313" key="3">
    <source>
        <dbReference type="Proteomes" id="UP000199820"/>
    </source>
</evidence>
<dbReference type="Gene3D" id="3.60.21.10">
    <property type="match status" value="1"/>
</dbReference>